<evidence type="ECO:0000313" key="6">
    <source>
        <dbReference type="EMBL" id="CZF82352.1"/>
    </source>
</evidence>
<comment type="cofactor">
    <cofactor evidence="1">
        <name>FMN</name>
        <dbReference type="ChEBI" id="CHEBI:58210"/>
    </cofactor>
</comment>
<dbReference type="GO" id="GO:0016646">
    <property type="term" value="F:oxidoreductase activity, acting on the CH-NH group of donors, NAD or NADP as acceptor"/>
    <property type="evidence" value="ECO:0007669"/>
    <property type="project" value="UniProtKB-ARBA"/>
</dbReference>
<dbReference type="InterPro" id="IPR002563">
    <property type="entry name" value="Flavin_Rdtase-like_dom"/>
</dbReference>
<proteinExistence type="inferred from homology"/>
<dbReference type="GO" id="GO:0010181">
    <property type="term" value="F:FMN binding"/>
    <property type="evidence" value="ECO:0007669"/>
    <property type="project" value="InterPro"/>
</dbReference>
<dbReference type="RefSeq" id="WP_062664591.1">
    <property type="nucleotide sequence ID" value="NZ_FIZX01000002.1"/>
</dbReference>
<keyword evidence="7" id="KW-1185">Reference proteome</keyword>
<protein>
    <submittedName>
        <fullName evidence="6">Flavin reductase like domain protein</fullName>
    </submittedName>
</protein>
<evidence type="ECO:0000256" key="4">
    <source>
        <dbReference type="ARBA" id="ARBA00038054"/>
    </source>
</evidence>
<feature type="domain" description="Flavin reductase like" evidence="5">
    <location>
        <begin position="24"/>
        <end position="165"/>
    </location>
</feature>
<dbReference type="Gene3D" id="2.30.110.10">
    <property type="entry name" value="Electron Transport, Fmn-binding Protein, Chain A"/>
    <property type="match status" value="1"/>
</dbReference>
<dbReference type="OrthoDB" id="5293996at2"/>
<dbReference type="SUPFAM" id="SSF50475">
    <property type="entry name" value="FMN-binding split barrel"/>
    <property type="match status" value="1"/>
</dbReference>
<evidence type="ECO:0000256" key="3">
    <source>
        <dbReference type="ARBA" id="ARBA00022643"/>
    </source>
</evidence>
<evidence type="ECO:0000313" key="7">
    <source>
        <dbReference type="Proteomes" id="UP000071641"/>
    </source>
</evidence>
<gene>
    <name evidence="6" type="ORF">GCE9029_03174</name>
</gene>
<dbReference type="Pfam" id="PF01613">
    <property type="entry name" value="Flavin_Reduct"/>
    <property type="match status" value="1"/>
</dbReference>
<dbReference type="AlphaFoldDB" id="A0A128F6E7"/>
<name>A0A128F6E7_9GAMM</name>
<dbReference type="Proteomes" id="UP000071641">
    <property type="component" value="Unassembled WGS sequence"/>
</dbReference>
<dbReference type="PANTHER" id="PTHR33798:SF5">
    <property type="entry name" value="FLAVIN REDUCTASE LIKE DOMAIN-CONTAINING PROTEIN"/>
    <property type="match status" value="1"/>
</dbReference>
<keyword evidence="3" id="KW-0288">FMN</keyword>
<evidence type="ECO:0000259" key="5">
    <source>
        <dbReference type="Pfam" id="PF01613"/>
    </source>
</evidence>
<dbReference type="InterPro" id="IPR012349">
    <property type="entry name" value="Split_barrel_FMN-bd"/>
</dbReference>
<dbReference type="EMBL" id="FIZX01000002">
    <property type="protein sequence ID" value="CZF82352.1"/>
    <property type="molecule type" value="Genomic_DNA"/>
</dbReference>
<evidence type="ECO:0000256" key="2">
    <source>
        <dbReference type="ARBA" id="ARBA00022630"/>
    </source>
</evidence>
<sequence length="210" mass="23277">MHFNNEELGKLEDRYRAKLINSLSGFKSANLIGTTDGKGNHNLAIVSSVFHIGANPPLVGMIMRPHTVTRDTLENILELGEYTINQVNADIWKESHQTSARYEQLVSEFAEAGLTPEWLDGVKAPFVAESRLKYSLLLRQSQTLEINGTVLVIGEINNVLVEDDVIANDGYIDIEALETVAVSGLDSYHVTNRLGRLSYAKPDKKPDVID</sequence>
<dbReference type="STRING" id="1796497.GCE9029_03174"/>
<comment type="similarity">
    <text evidence="4">Belongs to the flavoredoxin family.</text>
</comment>
<reference evidence="7" key="1">
    <citation type="submission" date="2016-02" db="EMBL/GenBank/DDBJ databases">
        <authorList>
            <person name="Rodrigo-Torres Lidia"/>
            <person name="Arahal R.David."/>
        </authorList>
    </citation>
    <scope>NUCLEOTIDE SEQUENCE [LARGE SCALE GENOMIC DNA]</scope>
    <source>
        <strain evidence="7">CECT 9029</strain>
    </source>
</reference>
<dbReference type="PANTHER" id="PTHR33798">
    <property type="entry name" value="FLAVOPROTEIN OXYGENASE"/>
    <property type="match status" value="1"/>
</dbReference>
<organism evidence="6 7">
    <name type="scientific">Grimontia celer</name>
    <dbReference type="NCBI Taxonomy" id="1796497"/>
    <lineage>
        <taxon>Bacteria</taxon>
        <taxon>Pseudomonadati</taxon>
        <taxon>Pseudomonadota</taxon>
        <taxon>Gammaproteobacteria</taxon>
        <taxon>Vibrionales</taxon>
        <taxon>Vibrionaceae</taxon>
        <taxon>Grimontia</taxon>
    </lineage>
</organism>
<evidence type="ECO:0000256" key="1">
    <source>
        <dbReference type="ARBA" id="ARBA00001917"/>
    </source>
</evidence>
<keyword evidence="2" id="KW-0285">Flavoprotein</keyword>
<accession>A0A128F6E7</accession>